<dbReference type="PRINTS" id="PR00180">
    <property type="entry name" value="CRETINALDHBP"/>
</dbReference>
<evidence type="ECO:0000313" key="3">
    <source>
        <dbReference type="Proteomes" id="UP000494040"/>
    </source>
</evidence>
<dbReference type="GO" id="GO:1902936">
    <property type="term" value="F:phosphatidylinositol bisphosphate binding"/>
    <property type="evidence" value="ECO:0007669"/>
    <property type="project" value="TreeGrafter"/>
</dbReference>
<organism evidence="2 3">
    <name type="scientific">Cimex lectularius</name>
    <name type="common">Bed bug</name>
    <name type="synonym">Acanthia lectularia</name>
    <dbReference type="NCBI Taxonomy" id="79782"/>
    <lineage>
        <taxon>Eukaryota</taxon>
        <taxon>Metazoa</taxon>
        <taxon>Ecdysozoa</taxon>
        <taxon>Arthropoda</taxon>
        <taxon>Hexapoda</taxon>
        <taxon>Insecta</taxon>
        <taxon>Pterygota</taxon>
        <taxon>Neoptera</taxon>
        <taxon>Paraneoptera</taxon>
        <taxon>Hemiptera</taxon>
        <taxon>Heteroptera</taxon>
        <taxon>Panheteroptera</taxon>
        <taxon>Cimicomorpha</taxon>
        <taxon>Cimicidae</taxon>
        <taxon>Cimex</taxon>
    </lineage>
</organism>
<proteinExistence type="predicted"/>
<evidence type="ECO:0000259" key="1">
    <source>
        <dbReference type="PROSITE" id="PS50191"/>
    </source>
</evidence>
<dbReference type="Gene3D" id="3.40.525.10">
    <property type="entry name" value="CRAL-TRIO lipid binding domain"/>
    <property type="match status" value="1"/>
</dbReference>
<dbReference type="EnsemblMetazoa" id="XM_014388037.2">
    <property type="protein sequence ID" value="XP_014243523.1"/>
    <property type="gene ID" value="LOC106663304"/>
</dbReference>
<name>A0A8I6RE95_CIMLE</name>
<dbReference type="PANTHER" id="PTHR10174:SF213">
    <property type="entry name" value="CRAL-TRIO DOMAIN-CONTAINING PROTEIN"/>
    <property type="match status" value="1"/>
</dbReference>
<sequence length="288" mass="33521">MEESTEGKLNDQMISTYINKTTRKSLDTTEDVLHMRMMEFRLLCNKTQIIPELSDHSVRIFLAGGDNDVNQAFDGVLEYFNQKKEAKHMFDNRDPMSPDIQQAWEVLKVCFLPKLTPQGYRILLCGLWDPDPAKLDVLACIRMFLMAIDVGLFLENVYQGYVLLLDTEGLTIRHFPWGSLTDYRRFMRFLQYGMPVFVRQIHILRNSKMIERVYTCLKPFMKKELSELLFFHSGNDFTNFLKMVPPDCLPQDLGGTIPSVRPIQDELKKKVEEKIEELSKELAPVVPK</sequence>
<feature type="domain" description="CRAL-TRIO" evidence="1">
    <location>
        <begin position="154"/>
        <end position="261"/>
    </location>
</feature>
<evidence type="ECO:0000313" key="2">
    <source>
        <dbReference type="EnsemblMetazoa" id="XP_014243523.1"/>
    </source>
</evidence>
<dbReference type="SUPFAM" id="SSF46938">
    <property type="entry name" value="CRAL/TRIO N-terminal domain"/>
    <property type="match status" value="1"/>
</dbReference>
<dbReference type="SUPFAM" id="SSF52087">
    <property type="entry name" value="CRAL/TRIO domain"/>
    <property type="match status" value="1"/>
</dbReference>
<reference evidence="2" key="1">
    <citation type="submission" date="2022-01" db="UniProtKB">
        <authorList>
            <consortium name="EnsemblMetazoa"/>
        </authorList>
    </citation>
    <scope>IDENTIFICATION</scope>
</reference>
<accession>A0A8I6RE95</accession>
<dbReference type="RefSeq" id="XP_014243523.1">
    <property type="nucleotide sequence ID" value="XM_014388037.2"/>
</dbReference>
<dbReference type="Proteomes" id="UP000494040">
    <property type="component" value="Unassembled WGS sequence"/>
</dbReference>
<protein>
    <recommendedName>
        <fullName evidence="1">CRAL-TRIO domain-containing protein</fullName>
    </recommendedName>
</protein>
<dbReference type="OrthoDB" id="6432525at2759"/>
<dbReference type="PROSITE" id="PS50191">
    <property type="entry name" value="CRAL_TRIO"/>
    <property type="match status" value="1"/>
</dbReference>
<dbReference type="PANTHER" id="PTHR10174">
    <property type="entry name" value="ALPHA-TOCOPHEROL TRANSFER PROTEIN-RELATED"/>
    <property type="match status" value="1"/>
</dbReference>
<dbReference type="AlphaFoldDB" id="A0A8I6RE95"/>
<dbReference type="Pfam" id="PF00650">
    <property type="entry name" value="CRAL_TRIO"/>
    <property type="match status" value="1"/>
</dbReference>
<keyword evidence="3" id="KW-1185">Reference proteome</keyword>
<dbReference type="GO" id="GO:0016020">
    <property type="term" value="C:membrane"/>
    <property type="evidence" value="ECO:0007669"/>
    <property type="project" value="TreeGrafter"/>
</dbReference>
<dbReference type="SMART" id="SM00516">
    <property type="entry name" value="SEC14"/>
    <property type="match status" value="1"/>
</dbReference>
<dbReference type="InterPro" id="IPR036273">
    <property type="entry name" value="CRAL/TRIO_N_dom_sf"/>
</dbReference>
<dbReference type="InterPro" id="IPR036865">
    <property type="entry name" value="CRAL-TRIO_dom_sf"/>
</dbReference>
<dbReference type="GeneID" id="106663304"/>
<dbReference type="InterPro" id="IPR001251">
    <property type="entry name" value="CRAL-TRIO_dom"/>
</dbReference>
<dbReference type="CDD" id="cd00170">
    <property type="entry name" value="SEC14"/>
    <property type="match status" value="1"/>
</dbReference>